<evidence type="ECO:0000256" key="1">
    <source>
        <dbReference type="SAM" id="Phobius"/>
    </source>
</evidence>
<comment type="caution">
    <text evidence="2">The sequence shown here is derived from an EMBL/GenBank/DDBJ whole genome shotgun (WGS) entry which is preliminary data.</text>
</comment>
<dbReference type="AlphaFoldDB" id="A0AAE3HNK6"/>
<evidence type="ECO:0000313" key="3">
    <source>
        <dbReference type="Proteomes" id="UP001204445"/>
    </source>
</evidence>
<gene>
    <name evidence="2" type="ORF">J2T55_002460</name>
</gene>
<keyword evidence="3" id="KW-1185">Reference proteome</keyword>
<dbReference type="SUPFAM" id="SSF54523">
    <property type="entry name" value="Pili subunits"/>
    <property type="match status" value="1"/>
</dbReference>
<reference evidence="2" key="1">
    <citation type="submission" date="2022-08" db="EMBL/GenBank/DDBJ databases">
        <title>Genomic Encyclopedia of Type Strains, Phase III (KMG-III): the genomes of soil and plant-associated and newly described type strains.</title>
        <authorList>
            <person name="Whitman W."/>
        </authorList>
    </citation>
    <scope>NUCLEOTIDE SEQUENCE</scope>
    <source>
        <strain evidence="2">HMT 1</strain>
    </source>
</reference>
<accession>A0AAE3HNK6</accession>
<dbReference type="Proteomes" id="UP001204445">
    <property type="component" value="Unassembled WGS sequence"/>
</dbReference>
<sequence>MSNKGFTLVELAMVLLIIGLLLGGLLMPLATQVEQRDRRLVGEQLEDIKRALLGYAVINGNFPCPSIVTDPDDDDYGLPVDPSEDECADDGLLPWKVLGVREKDPWGSYWRYRVDTNFVDTFNLGTVPGDGLGVFRVIDGDEKRLTAANDEFRPVVVFYSQGPDMESNGLNTHGSDPDHAKFQGGEPVQGQFDDLTDWLTRPILLEVMLSSRVLPSTGI</sequence>
<dbReference type="NCBIfam" id="TIGR02532">
    <property type="entry name" value="IV_pilin_GFxxxE"/>
    <property type="match status" value="1"/>
</dbReference>
<dbReference type="PROSITE" id="PS00409">
    <property type="entry name" value="PROKAR_NTER_METHYL"/>
    <property type="match status" value="1"/>
</dbReference>
<protein>
    <submittedName>
        <fullName evidence="2">Prepilin-type N-terminal cleavage/methylation domain-containing protein</fullName>
    </submittedName>
</protein>
<name>A0AAE3HNK6_9GAMM</name>
<keyword evidence="1" id="KW-0472">Membrane</keyword>
<feature type="transmembrane region" description="Helical" evidence="1">
    <location>
        <begin position="6"/>
        <end position="30"/>
    </location>
</feature>
<keyword evidence="1" id="KW-0812">Transmembrane</keyword>
<evidence type="ECO:0000313" key="2">
    <source>
        <dbReference type="EMBL" id="MCS3904424.1"/>
    </source>
</evidence>
<dbReference type="RefSeq" id="WP_259057338.1">
    <property type="nucleotide sequence ID" value="NZ_JANUCT010000022.1"/>
</dbReference>
<dbReference type="InterPro" id="IPR045584">
    <property type="entry name" value="Pilin-like"/>
</dbReference>
<dbReference type="Pfam" id="PF07963">
    <property type="entry name" value="N_methyl"/>
    <property type="match status" value="1"/>
</dbReference>
<keyword evidence="1" id="KW-1133">Transmembrane helix</keyword>
<proteinExistence type="predicted"/>
<organism evidence="2 3">
    <name type="scientific">Methylohalomonas lacus</name>
    <dbReference type="NCBI Taxonomy" id="398773"/>
    <lineage>
        <taxon>Bacteria</taxon>
        <taxon>Pseudomonadati</taxon>
        <taxon>Pseudomonadota</taxon>
        <taxon>Gammaproteobacteria</taxon>
        <taxon>Methylohalomonadales</taxon>
        <taxon>Methylohalomonadaceae</taxon>
        <taxon>Methylohalomonas</taxon>
    </lineage>
</organism>
<dbReference type="InterPro" id="IPR012902">
    <property type="entry name" value="N_methyl_site"/>
</dbReference>
<dbReference type="EMBL" id="JANUCT010000022">
    <property type="protein sequence ID" value="MCS3904424.1"/>
    <property type="molecule type" value="Genomic_DNA"/>
</dbReference>